<sequence length="223" mass="23071">MKTIKPIVQIIAAATLAMAGAAHAGVIVNSVASQGLTTQAGANFGSASIARTVPVWSVTDDATLLAFCIDPTTPMFTTTTTYAGTTNAVFDDDVKRLYSQYYSSIDYSGMGQVTGAKRVTALSFQLALWELIADDGNLASGALAVVMSDNGPKAQIIINGAAAMLATAQDESLAIENKYRFTTYAAAGSQSVVTVSAVPEPSSLAMFGLGLAALGFVARRRRG</sequence>
<feature type="domain" description="Ice-binding protein C-terminal" evidence="2">
    <location>
        <begin position="197"/>
        <end position="221"/>
    </location>
</feature>
<dbReference type="Proteomes" id="UP000321323">
    <property type="component" value="Chromosome"/>
</dbReference>
<dbReference type="InterPro" id="IPR013424">
    <property type="entry name" value="Ice-binding_C"/>
</dbReference>
<name>A0ABZ1UR19_9BURK</name>
<accession>A0ABZ1UR19</accession>
<feature type="signal peptide" evidence="1">
    <location>
        <begin position="1"/>
        <end position="24"/>
    </location>
</feature>
<dbReference type="EMBL" id="CP136508">
    <property type="protein sequence ID" value="WUR15162.1"/>
    <property type="molecule type" value="Genomic_DNA"/>
</dbReference>
<keyword evidence="4" id="KW-1185">Reference proteome</keyword>
<feature type="chain" id="PRO_5046724185" evidence="1">
    <location>
        <begin position="25"/>
        <end position="223"/>
    </location>
</feature>
<reference evidence="3 4" key="1">
    <citation type="journal article" date="2019" name="Int. J. Syst. Evol. Microbiol.">
        <title>The Draft Whole-Genome Sequence of the Antibiotic Producer Empedobacter haloabium ATCC 31962 Provides Indications for Its Taxonomic Reclassification.</title>
        <authorList>
            <person name="Miess H."/>
            <person name="Arlt P."/>
            <person name="Apel A.K."/>
            <person name="Weber T."/>
            <person name="Nieselt K."/>
            <person name="Hanssen F."/>
            <person name="Czemmel S."/>
            <person name="Nahnsen S."/>
            <person name="Gross H."/>
        </authorList>
    </citation>
    <scope>NUCLEOTIDE SEQUENCE [LARGE SCALE GENOMIC DNA]</scope>
    <source>
        <strain evidence="3 4">ATCC 31962</strain>
    </source>
</reference>
<proteinExistence type="predicted"/>
<gene>
    <name evidence="3" type="ORF">E7V67_008670</name>
</gene>
<protein>
    <submittedName>
        <fullName evidence="3">PEP-CTERM sorting domain-containing protein</fullName>
    </submittedName>
</protein>
<dbReference type="Pfam" id="PF07589">
    <property type="entry name" value="PEP-CTERM"/>
    <property type="match status" value="1"/>
</dbReference>
<keyword evidence="1" id="KW-0732">Signal</keyword>
<evidence type="ECO:0000256" key="1">
    <source>
        <dbReference type="SAM" id="SignalP"/>
    </source>
</evidence>
<evidence type="ECO:0000313" key="3">
    <source>
        <dbReference type="EMBL" id="WUR15162.1"/>
    </source>
</evidence>
<organism evidence="3 4">
    <name type="scientific">[Empedobacter] haloabium</name>
    <dbReference type="NCBI Taxonomy" id="592317"/>
    <lineage>
        <taxon>Bacteria</taxon>
        <taxon>Pseudomonadati</taxon>
        <taxon>Pseudomonadota</taxon>
        <taxon>Betaproteobacteria</taxon>
        <taxon>Burkholderiales</taxon>
        <taxon>Oxalobacteraceae</taxon>
        <taxon>Telluria group</taxon>
        <taxon>Telluria group incertae sedis</taxon>
    </lineage>
</organism>
<evidence type="ECO:0000259" key="2">
    <source>
        <dbReference type="Pfam" id="PF07589"/>
    </source>
</evidence>
<dbReference type="NCBIfam" id="TIGR02595">
    <property type="entry name" value="PEP_CTERM"/>
    <property type="match status" value="1"/>
</dbReference>
<evidence type="ECO:0000313" key="4">
    <source>
        <dbReference type="Proteomes" id="UP000321323"/>
    </source>
</evidence>